<keyword evidence="1 2" id="KW-0489">Methyltransferase</keyword>
<dbReference type="PANTHER" id="PTHR36112:SF1">
    <property type="entry name" value="RIBOSOMAL RNA SMALL SUBUNIT METHYLTRANSFERASE J"/>
    <property type="match status" value="1"/>
</dbReference>
<feature type="binding site" evidence="1">
    <location>
        <position position="168"/>
    </location>
    <ligand>
        <name>S-adenosyl-L-methionine</name>
        <dbReference type="ChEBI" id="CHEBI:59789"/>
    </ligand>
</feature>
<keyword evidence="1" id="KW-0949">S-adenosyl-L-methionine</keyword>
<dbReference type="RefSeq" id="WP_158422199.1">
    <property type="nucleotide sequence ID" value="NZ_JAOQJL010000029.1"/>
</dbReference>
<reference evidence="2 3" key="1">
    <citation type="journal article" date="2021" name="ISME Commun">
        <title>Automated analysis of genomic sequences facilitates high-throughput and comprehensive description of bacteria.</title>
        <authorList>
            <person name="Hitch T.C.A."/>
        </authorList>
    </citation>
    <scope>NUCLEOTIDE SEQUENCE [LARGE SCALE GENOMIC DNA]</scope>
    <source>
        <strain evidence="2 3">Sanger_23</strain>
    </source>
</reference>
<comment type="caution">
    <text evidence="2">The sequence shown here is derived from an EMBL/GenBank/DDBJ whole genome shotgun (WGS) entry which is preliminary data.</text>
</comment>
<dbReference type="HAMAP" id="MF_01523">
    <property type="entry name" value="16SrRNA_methyltr_J"/>
    <property type="match status" value="1"/>
</dbReference>
<dbReference type="Proteomes" id="UP001652409">
    <property type="component" value="Unassembled WGS sequence"/>
</dbReference>
<comment type="function">
    <text evidence="1">Specifically methylates the guanosine in position 1516 of 16S rRNA.</text>
</comment>
<proteinExistence type="inferred from homology"/>
<name>A0ABT2TX56_9FIRM</name>
<dbReference type="PANTHER" id="PTHR36112">
    <property type="entry name" value="RIBOSOMAL RNA SMALL SUBUNIT METHYLTRANSFERASE J"/>
    <property type="match status" value="1"/>
</dbReference>
<dbReference type="Gene3D" id="3.40.50.150">
    <property type="entry name" value="Vaccinia Virus protein VP39"/>
    <property type="match status" value="1"/>
</dbReference>
<keyword evidence="3" id="KW-1185">Reference proteome</keyword>
<evidence type="ECO:0000313" key="2">
    <source>
        <dbReference type="EMBL" id="MCU6766376.1"/>
    </source>
</evidence>
<comment type="caution">
    <text evidence="1">Lacks conserved residue(s) required for the propagation of feature annotation.</text>
</comment>
<comment type="catalytic activity">
    <reaction evidence="1">
        <text>guanosine(1516) in 16S rRNA + S-adenosyl-L-methionine = N(2)-methylguanosine(1516) in 16S rRNA + S-adenosyl-L-homocysteine + H(+)</text>
        <dbReference type="Rhea" id="RHEA:43220"/>
        <dbReference type="Rhea" id="RHEA-COMP:10412"/>
        <dbReference type="Rhea" id="RHEA-COMP:10413"/>
        <dbReference type="ChEBI" id="CHEBI:15378"/>
        <dbReference type="ChEBI" id="CHEBI:57856"/>
        <dbReference type="ChEBI" id="CHEBI:59789"/>
        <dbReference type="ChEBI" id="CHEBI:74269"/>
        <dbReference type="ChEBI" id="CHEBI:74481"/>
        <dbReference type="EC" id="2.1.1.242"/>
    </reaction>
</comment>
<dbReference type="GO" id="GO:0032259">
    <property type="term" value="P:methylation"/>
    <property type="evidence" value="ECO:0007669"/>
    <property type="project" value="UniProtKB-KW"/>
</dbReference>
<organism evidence="2 3">
    <name type="scientific">Blautia ammoniilytica</name>
    <dbReference type="NCBI Taxonomy" id="2981782"/>
    <lineage>
        <taxon>Bacteria</taxon>
        <taxon>Bacillati</taxon>
        <taxon>Bacillota</taxon>
        <taxon>Clostridia</taxon>
        <taxon>Lachnospirales</taxon>
        <taxon>Lachnospiraceae</taxon>
        <taxon>Blautia</taxon>
    </lineage>
</organism>
<dbReference type="Pfam" id="PF04445">
    <property type="entry name" value="SAM_MT"/>
    <property type="match status" value="1"/>
</dbReference>
<keyword evidence="1" id="KW-0808">Transferase</keyword>
<evidence type="ECO:0000313" key="3">
    <source>
        <dbReference type="Proteomes" id="UP001652409"/>
    </source>
</evidence>
<accession>A0ABT2TX56</accession>
<dbReference type="EC" id="2.1.1.242" evidence="1"/>
<keyword evidence="1" id="KW-0698">rRNA processing</keyword>
<dbReference type="EMBL" id="JAOQJL010000029">
    <property type="protein sequence ID" value="MCU6766376.1"/>
    <property type="molecule type" value="Genomic_DNA"/>
</dbReference>
<comment type="similarity">
    <text evidence="1">Belongs to the methyltransferase superfamily. RsmJ family.</text>
</comment>
<dbReference type="InterPro" id="IPR007536">
    <property type="entry name" value="16SrRNA_methylTrfase_J"/>
</dbReference>
<dbReference type="GO" id="GO:0008168">
    <property type="term" value="F:methyltransferase activity"/>
    <property type="evidence" value="ECO:0007669"/>
    <property type="project" value="UniProtKB-KW"/>
</dbReference>
<dbReference type="InterPro" id="IPR029063">
    <property type="entry name" value="SAM-dependent_MTases_sf"/>
</dbReference>
<protein>
    <recommendedName>
        <fullName evidence="1">Ribosomal RNA small subunit methyltransferase J</fullName>
        <ecNumber evidence="1">2.1.1.242</ecNumber>
    </recommendedName>
    <alternativeName>
        <fullName evidence="1">16S rRNA m2G1516 methyltransferase</fullName>
    </alternativeName>
    <alternativeName>
        <fullName evidence="1">rRNA (guanine-N(2)-)-methyltransferase</fullName>
    </alternativeName>
</protein>
<sequence length="244" mass="27135">MNDNKFVICVEKGGQRDQAESFARKTGSSIASHPGNGLTVLFHAKGVSLTGYGLVYQGDFENMLHRVTNGRLQHEMLVRAAKSDKEGRKAIDATAGMGEDAFLLAAQGYEVTLYEQNPVIAILLKDALRRARKHPVLKEIAARMKLVEGNSVECMRKLLDPVDVIYLDPMFPARQKSSLINKKLQLIQKLEPPCSAETDLFDAAIQADPEKIIVKRPLKSEFLAGRKPSYTLNGKAIRYDCYTQ</sequence>
<gene>
    <name evidence="1" type="primary">rsmJ</name>
    <name evidence="2" type="ORF">OCV61_13310</name>
</gene>
<keyword evidence="1" id="KW-0963">Cytoplasm</keyword>
<dbReference type="CDD" id="cd02440">
    <property type="entry name" value="AdoMet_MTases"/>
    <property type="match status" value="1"/>
</dbReference>
<evidence type="ECO:0000256" key="1">
    <source>
        <dbReference type="HAMAP-Rule" id="MF_01523"/>
    </source>
</evidence>
<dbReference type="SUPFAM" id="SSF53335">
    <property type="entry name" value="S-adenosyl-L-methionine-dependent methyltransferases"/>
    <property type="match status" value="1"/>
</dbReference>
<comment type="subcellular location">
    <subcellularLocation>
        <location evidence="1">Cytoplasm</location>
    </subcellularLocation>
</comment>